<dbReference type="Proteomes" id="UP001291623">
    <property type="component" value="Unassembled WGS sequence"/>
</dbReference>
<keyword evidence="3 7" id="KW-0645">Protease</keyword>
<evidence type="ECO:0000256" key="4">
    <source>
        <dbReference type="ARBA" id="ARBA00022786"/>
    </source>
</evidence>
<dbReference type="GO" id="GO:0016579">
    <property type="term" value="P:protein deubiquitination"/>
    <property type="evidence" value="ECO:0007669"/>
    <property type="project" value="InterPro"/>
</dbReference>
<comment type="catalytic activity">
    <reaction evidence="1 7">
        <text>Thiol-dependent hydrolysis of ester, thioester, amide, peptide and isopeptide bonds formed by the C-terminal Gly of ubiquitin (a 76-residue protein attached to proteins as an intracellular targeting signal).</text>
        <dbReference type="EC" id="3.4.19.12"/>
    </reaction>
</comment>
<dbReference type="InterPro" id="IPR057372">
    <property type="entry name" value="Ubiquitin_UBP8/5"/>
</dbReference>
<accession>A0AAE1VIU8</accession>
<dbReference type="PROSITE" id="PS00973">
    <property type="entry name" value="USP_2"/>
    <property type="match status" value="1"/>
</dbReference>
<keyword evidence="5 7" id="KW-0378">Hydrolase</keyword>
<proteinExistence type="inferred from homology"/>
<evidence type="ECO:0000256" key="1">
    <source>
        <dbReference type="ARBA" id="ARBA00000707"/>
    </source>
</evidence>
<dbReference type="GO" id="GO:0006508">
    <property type="term" value="P:proteolysis"/>
    <property type="evidence" value="ECO:0007669"/>
    <property type="project" value="UniProtKB-KW"/>
</dbReference>
<dbReference type="PROSITE" id="PS50235">
    <property type="entry name" value="USP_3"/>
    <property type="match status" value="1"/>
</dbReference>
<evidence type="ECO:0000256" key="2">
    <source>
        <dbReference type="ARBA" id="ARBA00009085"/>
    </source>
</evidence>
<evidence type="ECO:0000313" key="11">
    <source>
        <dbReference type="Proteomes" id="UP001291623"/>
    </source>
</evidence>
<feature type="domain" description="USP" evidence="9">
    <location>
        <begin position="282"/>
        <end position="882"/>
    </location>
</feature>
<name>A0AAE1VIU8_9SOLA</name>
<dbReference type="InterPro" id="IPR050185">
    <property type="entry name" value="Ub_carboxyl-term_hydrolase"/>
</dbReference>
<feature type="compositionally biased region" description="Low complexity" evidence="8">
    <location>
        <begin position="10"/>
        <end position="20"/>
    </location>
</feature>
<dbReference type="PANTHER" id="PTHR21646:SF24">
    <property type="entry name" value="UBIQUITIN CARBOXYL-TERMINAL HYDROLASE"/>
    <property type="match status" value="1"/>
</dbReference>
<dbReference type="EMBL" id="JAVYJV010000005">
    <property type="protein sequence ID" value="KAK4370642.1"/>
    <property type="molecule type" value="Genomic_DNA"/>
</dbReference>
<keyword evidence="4 7" id="KW-0833">Ubl conjugation pathway</keyword>
<gene>
    <name evidence="10" type="ORF">RND71_010117</name>
</gene>
<dbReference type="AlphaFoldDB" id="A0AAE1VIU8"/>
<comment type="function">
    <text evidence="7">Recognizes and hydrolyzes the peptide bond at the C-terminal Gly of ubiquitin. Involved in the processing of poly-ubiquitin precursors as well as that of ubiquitinated proteins.</text>
</comment>
<dbReference type="InterPro" id="IPR028889">
    <property type="entry name" value="USP"/>
</dbReference>
<keyword evidence="11" id="KW-1185">Reference proteome</keyword>
<dbReference type="CDD" id="cd02674">
    <property type="entry name" value="Peptidase_C19R"/>
    <property type="match status" value="1"/>
</dbReference>
<dbReference type="InterPro" id="IPR001394">
    <property type="entry name" value="Peptidase_C19_UCH"/>
</dbReference>
<feature type="region of interest" description="Disordered" evidence="8">
    <location>
        <begin position="615"/>
        <end position="647"/>
    </location>
</feature>
<dbReference type="Gene3D" id="3.10.20.90">
    <property type="entry name" value="Phosphatidylinositol 3-kinase Catalytic Subunit, Chain A, domain 1"/>
    <property type="match status" value="1"/>
</dbReference>
<dbReference type="EC" id="3.4.19.12" evidence="7"/>
<evidence type="ECO:0000259" key="9">
    <source>
        <dbReference type="PROSITE" id="PS50235"/>
    </source>
</evidence>
<evidence type="ECO:0000256" key="5">
    <source>
        <dbReference type="ARBA" id="ARBA00022801"/>
    </source>
</evidence>
<dbReference type="InterPro" id="IPR018200">
    <property type="entry name" value="USP_CS"/>
</dbReference>
<sequence>MDNSSEDSSDSPQQQQPESPVIVDQRVYFVPYRWWKEAQDSAPSDGKSATLYTVAPAPSYGGPMKIINNIFSPDAAFNLRREEESLSQSQENGEVGVSGRDYALVPGDIWLQALKWHSNSKAAAKNGKSFSATDEDIADVYPLQLRLSVSRETSSLGVRIIKKDNIAECFKRACRIFSVDTEPLRIWDLSGQTVLFSSNENNKMIKDSQKQSEQDLLLELQVYGLSDSVKNKAKKDDMSMQYLSGSSLLMNGTGSGITSNLTRNSSSSFSGGSCEAGTLGLTGLQNLGNTCFMNSALQCLAHTPKLVDYFLGDYKREINHDNPLGMNGEIASAFGDLLKKLWAPGASPVAPRTFKLKLAHFAPQFSGFNQHDSQEVLAFLLDGLHEDLNRVKNKPYVEAKDGDDRPDEEIADEYWDYHLARNDSIIVDVCQGQYRSTLVCPICKKVSIMFDPFMYLSLPLPSTSMRSMTLTVIKSGSDIQISAFTITVPKDGRLEDLIRALSTACSLEADETLLVVEIFNNRIIRYLEDGSDSLSLIRDGDRLVAYRLHKGTEEAPLVVFTHQQIDEHYTYGKLTSNWKAFGIPLAAHCRVLKGSDIRSLYLQLLTPFLVQNRAQADEHNSDRSSTEVRTDMEVSRDMEPGDTRVNGFPESIADENAAEHLDMEFQFYLSDDKATVKHAEIVMNKPLQSTDIPGRLNVLVNWSPKMLDQYNTSLFSSLPEVFKSGFSGKRPLESVSLYKCLEAFLKEEPLGPEDMWFCPGCKQHRQATKKLDLWRLPEILVIHLKRFSYSRFLKNKLETYVDFPTHDLDLSSYMAFKDGKSSYRYMLYAISNHYGSMGGGHYTAFVHQGADRWYDFDDSHVSPISQDKIKTSAAYVLFYRRVEENQI</sequence>
<dbReference type="Pfam" id="PF25242">
    <property type="entry name" value="Ubiquitin_UBP8"/>
    <property type="match status" value="1"/>
</dbReference>
<dbReference type="SUPFAM" id="SSF54001">
    <property type="entry name" value="Cysteine proteinases"/>
    <property type="match status" value="1"/>
</dbReference>
<evidence type="ECO:0000313" key="10">
    <source>
        <dbReference type="EMBL" id="KAK4370642.1"/>
    </source>
</evidence>
<dbReference type="PANTHER" id="PTHR21646">
    <property type="entry name" value="UBIQUITIN CARBOXYL-TERMINAL HYDROLASE"/>
    <property type="match status" value="1"/>
</dbReference>
<comment type="caution">
    <text evidence="10">The sequence shown here is derived from an EMBL/GenBank/DDBJ whole genome shotgun (WGS) entry which is preliminary data.</text>
</comment>
<reference evidence="10" key="1">
    <citation type="submission" date="2023-12" db="EMBL/GenBank/DDBJ databases">
        <title>Genome assembly of Anisodus tanguticus.</title>
        <authorList>
            <person name="Wang Y.-J."/>
        </authorList>
    </citation>
    <scope>NUCLEOTIDE SEQUENCE</scope>
    <source>
        <strain evidence="10">KB-2021</strain>
        <tissue evidence="10">Leaf</tissue>
    </source>
</reference>
<dbReference type="PROSITE" id="PS00972">
    <property type="entry name" value="USP_1"/>
    <property type="match status" value="1"/>
</dbReference>
<organism evidence="10 11">
    <name type="scientific">Anisodus tanguticus</name>
    <dbReference type="NCBI Taxonomy" id="243964"/>
    <lineage>
        <taxon>Eukaryota</taxon>
        <taxon>Viridiplantae</taxon>
        <taxon>Streptophyta</taxon>
        <taxon>Embryophyta</taxon>
        <taxon>Tracheophyta</taxon>
        <taxon>Spermatophyta</taxon>
        <taxon>Magnoliopsida</taxon>
        <taxon>eudicotyledons</taxon>
        <taxon>Gunneridae</taxon>
        <taxon>Pentapetalae</taxon>
        <taxon>asterids</taxon>
        <taxon>lamiids</taxon>
        <taxon>Solanales</taxon>
        <taxon>Solanaceae</taxon>
        <taxon>Solanoideae</taxon>
        <taxon>Hyoscyameae</taxon>
        <taxon>Anisodus</taxon>
    </lineage>
</organism>
<feature type="compositionally biased region" description="Basic and acidic residues" evidence="8">
    <location>
        <begin position="615"/>
        <end position="642"/>
    </location>
</feature>
<evidence type="ECO:0000256" key="3">
    <source>
        <dbReference type="ARBA" id="ARBA00022670"/>
    </source>
</evidence>
<dbReference type="Gene3D" id="3.90.70.10">
    <property type="entry name" value="Cysteine proteinases"/>
    <property type="match status" value="2"/>
</dbReference>
<evidence type="ECO:0000256" key="8">
    <source>
        <dbReference type="SAM" id="MobiDB-lite"/>
    </source>
</evidence>
<dbReference type="Pfam" id="PF00443">
    <property type="entry name" value="UCH"/>
    <property type="match status" value="1"/>
</dbReference>
<feature type="region of interest" description="Disordered" evidence="8">
    <location>
        <begin position="1"/>
        <end position="20"/>
    </location>
</feature>
<evidence type="ECO:0000256" key="7">
    <source>
        <dbReference type="RuleBase" id="RU366025"/>
    </source>
</evidence>
<comment type="similarity">
    <text evidence="2 7">Belongs to the peptidase C19 family.</text>
</comment>
<dbReference type="InterPro" id="IPR038765">
    <property type="entry name" value="Papain-like_cys_pep_sf"/>
</dbReference>
<evidence type="ECO:0000256" key="6">
    <source>
        <dbReference type="ARBA" id="ARBA00022807"/>
    </source>
</evidence>
<protein>
    <recommendedName>
        <fullName evidence="7">Ubiquitin carboxyl-terminal hydrolase</fullName>
        <ecNumber evidence="7">3.4.19.12</ecNumber>
    </recommendedName>
</protein>
<keyword evidence="6 7" id="KW-0788">Thiol protease</keyword>
<dbReference type="GO" id="GO:0004843">
    <property type="term" value="F:cysteine-type deubiquitinase activity"/>
    <property type="evidence" value="ECO:0007669"/>
    <property type="project" value="UniProtKB-UniRule"/>
</dbReference>